<evidence type="ECO:0008006" key="4">
    <source>
        <dbReference type="Google" id="ProtNLM"/>
    </source>
</evidence>
<keyword evidence="1" id="KW-0472">Membrane</keyword>
<evidence type="ECO:0000313" key="3">
    <source>
        <dbReference type="Proteomes" id="UP001501577"/>
    </source>
</evidence>
<keyword evidence="3" id="KW-1185">Reference proteome</keyword>
<feature type="transmembrane region" description="Helical" evidence="1">
    <location>
        <begin position="204"/>
        <end position="220"/>
    </location>
</feature>
<evidence type="ECO:0000313" key="2">
    <source>
        <dbReference type="EMBL" id="GAA3016758.1"/>
    </source>
</evidence>
<gene>
    <name evidence="2" type="ORF">GCM10019998_11180</name>
</gene>
<feature type="transmembrane region" description="Helical" evidence="1">
    <location>
        <begin position="12"/>
        <end position="32"/>
    </location>
</feature>
<dbReference type="PANTHER" id="PTHR37314:SF4">
    <property type="entry name" value="UPF0700 TRANSMEMBRANE PROTEIN YOAK"/>
    <property type="match status" value="1"/>
</dbReference>
<organism evidence="2 3">
    <name type="scientific">Tetragenococcus solitarius</name>
    <dbReference type="NCBI Taxonomy" id="71453"/>
    <lineage>
        <taxon>Bacteria</taxon>
        <taxon>Bacillati</taxon>
        <taxon>Bacillota</taxon>
        <taxon>Bacilli</taxon>
        <taxon>Lactobacillales</taxon>
        <taxon>Enterococcaceae</taxon>
        <taxon>Tetragenococcus</taxon>
    </lineage>
</organism>
<feature type="transmembrane region" description="Helical" evidence="1">
    <location>
        <begin position="89"/>
        <end position="109"/>
    </location>
</feature>
<sequence>MENILKNMKRIDVYIHYLITLCGGFFGVYAIVSRMGNFGQAQTANLIELIDNILGKDMTAGMIRLLAAVLFICGMVLATVLEKKGKIDLRYLSILFDFAAAVMVGFFPLTMDPVMALYPFFFATAFQWCVFKGAKGYASATVFCTNNLKQTTISLVECFFMSKNNPERREKLEKAKFYGSTFLSFYIGVVVGYFLWYFFGVHSIWFMTLPLLVNSGLVFLEKKKYEVNFNVQKNTIHESTL</sequence>
<feature type="transmembrane region" description="Helical" evidence="1">
    <location>
        <begin position="62"/>
        <end position="82"/>
    </location>
</feature>
<dbReference type="Pfam" id="PF06912">
    <property type="entry name" value="DUF1275"/>
    <property type="match status" value="1"/>
</dbReference>
<evidence type="ECO:0000256" key="1">
    <source>
        <dbReference type="SAM" id="Phobius"/>
    </source>
</evidence>
<protein>
    <recommendedName>
        <fullName evidence="4">DUF1275 domain-containing protein</fullName>
    </recommendedName>
</protein>
<feature type="transmembrane region" description="Helical" evidence="1">
    <location>
        <begin position="177"/>
        <end position="198"/>
    </location>
</feature>
<dbReference type="Proteomes" id="UP001501577">
    <property type="component" value="Unassembled WGS sequence"/>
</dbReference>
<keyword evidence="1" id="KW-0812">Transmembrane</keyword>
<keyword evidence="1" id="KW-1133">Transmembrane helix</keyword>
<dbReference type="RefSeq" id="WP_068710105.1">
    <property type="nucleotide sequence ID" value="NZ_BAAAXQ010000034.1"/>
</dbReference>
<proteinExistence type="predicted"/>
<reference evidence="3" key="1">
    <citation type="journal article" date="2019" name="Int. J. Syst. Evol. Microbiol.">
        <title>The Global Catalogue of Microorganisms (GCM) 10K type strain sequencing project: providing services to taxonomists for standard genome sequencing and annotation.</title>
        <authorList>
            <consortium name="The Broad Institute Genomics Platform"/>
            <consortium name="The Broad Institute Genome Sequencing Center for Infectious Disease"/>
            <person name="Wu L."/>
            <person name="Ma J."/>
        </authorList>
    </citation>
    <scope>NUCLEOTIDE SEQUENCE [LARGE SCALE GENOMIC DNA]</scope>
    <source>
        <strain evidence="3">JCM 8736</strain>
    </source>
</reference>
<name>A0ABP6KR91_9ENTE</name>
<dbReference type="PANTHER" id="PTHR37314">
    <property type="entry name" value="SLR0142 PROTEIN"/>
    <property type="match status" value="1"/>
</dbReference>
<accession>A0ABP6KR91</accession>
<dbReference type="EMBL" id="BAAAXQ010000034">
    <property type="protein sequence ID" value="GAA3016758.1"/>
    <property type="molecule type" value="Genomic_DNA"/>
</dbReference>
<comment type="caution">
    <text evidence="2">The sequence shown here is derived from an EMBL/GenBank/DDBJ whole genome shotgun (WGS) entry which is preliminary data.</text>
</comment>
<dbReference type="InterPro" id="IPR010699">
    <property type="entry name" value="DUF1275"/>
</dbReference>